<dbReference type="InterPro" id="IPR036034">
    <property type="entry name" value="PDZ_sf"/>
</dbReference>
<dbReference type="PROSITE" id="PS01159">
    <property type="entry name" value="WW_DOMAIN_1"/>
    <property type="match status" value="1"/>
</dbReference>
<feature type="compositionally biased region" description="Low complexity" evidence="4">
    <location>
        <begin position="1420"/>
        <end position="1434"/>
    </location>
</feature>
<proteinExistence type="predicted"/>
<feature type="compositionally biased region" description="Polar residues" evidence="4">
    <location>
        <begin position="728"/>
        <end position="753"/>
    </location>
</feature>
<dbReference type="GO" id="GO:0005737">
    <property type="term" value="C:cytoplasm"/>
    <property type="evidence" value="ECO:0007669"/>
    <property type="project" value="TreeGrafter"/>
</dbReference>
<feature type="compositionally biased region" description="Polar residues" evidence="4">
    <location>
        <begin position="360"/>
        <end position="384"/>
    </location>
</feature>
<evidence type="ECO:0000256" key="3">
    <source>
        <dbReference type="ARBA" id="ARBA00023136"/>
    </source>
</evidence>
<feature type="region of interest" description="Disordered" evidence="4">
    <location>
        <begin position="1579"/>
        <end position="1633"/>
    </location>
</feature>
<feature type="compositionally biased region" description="Polar residues" evidence="4">
    <location>
        <begin position="235"/>
        <end position="246"/>
    </location>
</feature>
<evidence type="ECO:0000313" key="8">
    <source>
        <dbReference type="EMBL" id="CAH1783197.1"/>
    </source>
</evidence>
<dbReference type="CDD" id="cd06730">
    <property type="entry name" value="PDZ0_MAGI-1_3-like"/>
    <property type="match status" value="1"/>
</dbReference>
<dbReference type="SMART" id="SM00456">
    <property type="entry name" value="WW"/>
    <property type="match status" value="2"/>
</dbReference>
<dbReference type="Pfam" id="PF00625">
    <property type="entry name" value="Guanylate_kin"/>
    <property type="match status" value="1"/>
</dbReference>
<dbReference type="InterPro" id="IPR008144">
    <property type="entry name" value="Guanylate_kin-like_dom"/>
</dbReference>
<feature type="region of interest" description="Disordered" evidence="4">
    <location>
        <begin position="567"/>
        <end position="609"/>
    </location>
</feature>
<protein>
    <recommendedName>
        <fullName evidence="10">Membrane-associated guanylate kinase, WW and PDZ domain-containing protein 1</fullName>
    </recommendedName>
</protein>
<feature type="domain" description="PDZ" evidence="7">
    <location>
        <begin position="1501"/>
        <end position="1584"/>
    </location>
</feature>
<feature type="compositionally biased region" description="Polar residues" evidence="4">
    <location>
        <begin position="576"/>
        <end position="609"/>
    </location>
</feature>
<dbReference type="FunFam" id="2.30.42.10:FF:000012">
    <property type="entry name" value="Membrane associated guanylate kinase, WW and PDZ domain containing 1"/>
    <property type="match status" value="1"/>
</dbReference>
<dbReference type="CDD" id="cd00201">
    <property type="entry name" value="WW"/>
    <property type="match status" value="2"/>
</dbReference>
<feature type="region of interest" description="Disordered" evidence="4">
    <location>
        <begin position="189"/>
        <end position="280"/>
    </location>
</feature>
<dbReference type="SUPFAM" id="SSF52540">
    <property type="entry name" value="P-loop containing nucleoside triphosphate hydrolases"/>
    <property type="match status" value="1"/>
</dbReference>
<dbReference type="PROSITE" id="PS50106">
    <property type="entry name" value="PDZ"/>
    <property type="match status" value="5"/>
</dbReference>
<dbReference type="CDD" id="cd06732">
    <property type="entry name" value="PDZ2_MAGI-1_3-like"/>
    <property type="match status" value="1"/>
</dbReference>
<feature type="compositionally biased region" description="Polar residues" evidence="4">
    <location>
        <begin position="1033"/>
        <end position="1044"/>
    </location>
</feature>
<feature type="compositionally biased region" description="Polar residues" evidence="4">
    <location>
        <begin position="1446"/>
        <end position="1462"/>
    </location>
</feature>
<dbReference type="SUPFAM" id="SSF51045">
    <property type="entry name" value="WW domain"/>
    <property type="match status" value="2"/>
</dbReference>
<dbReference type="Gene3D" id="2.30.42.10">
    <property type="match status" value="6"/>
</dbReference>
<name>A0A8S4NQP7_OWEFU</name>
<dbReference type="InterPro" id="IPR027417">
    <property type="entry name" value="P-loop_NTPase"/>
</dbReference>
<dbReference type="InterPro" id="IPR020590">
    <property type="entry name" value="Guanylate_kinase_CS"/>
</dbReference>
<feature type="compositionally biased region" description="Polar residues" evidence="4">
    <location>
        <begin position="391"/>
        <end position="414"/>
    </location>
</feature>
<dbReference type="GO" id="GO:0016020">
    <property type="term" value="C:membrane"/>
    <property type="evidence" value="ECO:0007669"/>
    <property type="project" value="UniProtKB-SubCell"/>
</dbReference>
<evidence type="ECO:0000256" key="1">
    <source>
        <dbReference type="ARBA" id="ARBA00004170"/>
    </source>
</evidence>
<feature type="region of interest" description="Disordered" evidence="4">
    <location>
        <begin position="540"/>
        <end position="559"/>
    </location>
</feature>
<feature type="compositionally biased region" description="Polar residues" evidence="4">
    <location>
        <begin position="891"/>
        <end position="901"/>
    </location>
</feature>
<feature type="compositionally biased region" description="Polar residues" evidence="4">
    <location>
        <begin position="205"/>
        <end position="217"/>
    </location>
</feature>
<dbReference type="OrthoDB" id="66881at2759"/>
<sequence length="1649" mass="183229">MHKSKQQKPSPSSGQKDMKHWTSKLHESIVSTSRDGLLNIVIKGGADNGQYCYIGDIKQDKINYHNGKLLPDEIMLEVQGQKLAGYTLRDALLWLKQVSQNGAPVHIKTVKPQGFLTRDLRTYLNTRFQKSSVDHDLQQTIRDNLYTRTVPCTTRTPRPGEINGVDYTFLTTEEFMALEKSGNLLESGLYDGNHYGTPKPPKEPVSTQVQRASSTSVLPGAHPSSEGKRKRNRSNIEATQAAQSPPYTEANEDTPTPRKKSLERSPSLSSLGPLPPNWEMSYTDDGTPYFIDHTTEVTHWLDPRIAAKRKRLEDCEDNELPYGWEKVEDPHYGTYYIDHVNRKTQYENPVLKAKGIRAASVSSDQQMSPKAADSNDSGNSTLPRTNKRQEQSNNNMPKRSSSESKVNGTSTASTKKPMPFFTKNPAELKGEYLVANLTKSVRGFGFTIIGGEERDDEFLQCKTVVPDGPADINGIIKQGDILVHINEKCVLGFTHQDVVSLFQSIPANERVSIEVCRGYNLPFDPDDPDTEIRTTVAVTLPQTTNSTQSPPAYSSRDQNQKKIISNSTLPDVAANVPNSNNMQLKNSENEASSKFTDATDGNSSDLLQNDDSTIPDVLSLFPSSSKPELLSVGIVKGVMGFGFTIADSAYGQKVKQILDKDRCKTLQEGDILVEINHIKVKDSNHSEVVQVLKNCTRDKEALVTVQRGGMLTPNKGRKTPVIKPPVSPAQSNNLGPTMSNSPAETPTHSTPPDISNRERSKTPTNEQTSGKRPNDTQDKQETGKPQVVNKEPPAVAAKPIQPAGPIKLTRTKTPTEPRAKTPTVEPQRKPEPLRAKTPTTEFNGDIRSKTPTRDMQVPPQTNVVSRAPFTDMQNQNNIAQQSIRGYRSQEKNSNVNHTGNQLPRRAESYSNYYDPGVNTRRELPPPQRSVDRGDFIRHKAGEFYEENRPLVNHGRPRSAYDLRDRWEYGQDEPSDQQRQMHRSRTPGPEMMQRDRKPPPDNYYNRPKTPTAQDMRKERYSSTSGTPDFIPASMLQSPTSKQQNYHDPYSENPALPARNYEKDIYVDTRGPTNRVSRPVSAAPDFNPYMDNRNTSSSQASPNTQNRLNSSSSSYASHNSYQNYQNYAPYGNHVGGGDPGGRVPPHGQFSPPGGYQGKPHPRKQSTSFEHSEPTPSNLTRVPRHDRWQHNQPGMTNSVSAHTLPHNRSPNMAKPPVRRAMSEEEKYLEMTVFLQRTESGFGFRIIGGKEEGSQVAVGHIVPGGASDIDGRIQQGDEILFIDGCNVIGSSHHKVVELMGNASLAGRVSLGIRRKMGPDSPHRVPPMQHETYPYDVTVTRRENEGFGFVIISSVTKAGTTVGESIGRIIENSPAERCGKLHIGDRILAVNGVEIMRMHHEDIVNLIKDSGYACTLTVGPPQDDTSSTTSTSQRSSQGSMMNATAFPAMSESDSWMSGHSQSPYQSPTDRRHQQQIIERHKALARQRITSPKMSPGSDNSDNEYYSVELHRGSRGFGFSIRGGEEFSGMPLYVLRIAEGGAADLDRRLLVGDQLLEVNGFSTNNMTHAQAINLIQRGGPTVRLFMKRTNQPPPPPASKYDSQDSPGGLRPPTMTVPMPNGPLSHSSPNMHRRGPENQNNYMLYNQSQSRLQHNY</sequence>
<evidence type="ECO:0000259" key="5">
    <source>
        <dbReference type="PROSITE" id="PS50020"/>
    </source>
</evidence>
<dbReference type="SMART" id="SM00228">
    <property type="entry name" value="PDZ"/>
    <property type="match status" value="6"/>
</dbReference>
<keyword evidence="3" id="KW-0472">Membrane</keyword>
<dbReference type="SMART" id="SM00072">
    <property type="entry name" value="GuKc"/>
    <property type="match status" value="1"/>
</dbReference>
<dbReference type="Pfam" id="PF00397">
    <property type="entry name" value="WW"/>
    <property type="match status" value="2"/>
</dbReference>
<keyword evidence="2" id="KW-0677">Repeat</keyword>
<dbReference type="PROSITE" id="PS00856">
    <property type="entry name" value="GUANYLATE_KINASE_1"/>
    <property type="match status" value="1"/>
</dbReference>
<evidence type="ECO:0000256" key="4">
    <source>
        <dbReference type="SAM" id="MobiDB-lite"/>
    </source>
</evidence>
<dbReference type="FunFam" id="2.20.70.10:FF:000001">
    <property type="entry name" value="Membrane-associated guanylate kinase, WW and PDZ domain-containing protein 1"/>
    <property type="match status" value="1"/>
</dbReference>
<feature type="region of interest" description="Disordered" evidence="4">
    <location>
        <begin position="357"/>
        <end position="421"/>
    </location>
</feature>
<dbReference type="InterPro" id="IPR001478">
    <property type="entry name" value="PDZ"/>
</dbReference>
<feature type="compositionally biased region" description="Basic and acidic residues" evidence="4">
    <location>
        <begin position="772"/>
        <end position="782"/>
    </location>
</feature>
<dbReference type="EMBL" id="CAIIXF020000005">
    <property type="protein sequence ID" value="CAH1783197.1"/>
    <property type="molecule type" value="Genomic_DNA"/>
</dbReference>
<dbReference type="PROSITE" id="PS50052">
    <property type="entry name" value="GUANYLATE_KINASE_2"/>
    <property type="match status" value="1"/>
</dbReference>
<dbReference type="InterPro" id="IPR008145">
    <property type="entry name" value="GK/Ca_channel_bsu"/>
</dbReference>
<dbReference type="GO" id="GO:0007165">
    <property type="term" value="P:signal transduction"/>
    <property type="evidence" value="ECO:0007669"/>
    <property type="project" value="TreeGrafter"/>
</dbReference>
<comment type="caution">
    <text evidence="8">The sequence shown here is derived from an EMBL/GenBank/DDBJ whole genome shotgun (WGS) entry which is preliminary data.</text>
</comment>
<organism evidence="8 9">
    <name type="scientific">Owenia fusiformis</name>
    <name type="common">Polychaete worm</name>
    <dbReference type="NCBI Taxonomy" id="6347"/>
    <lineage>
        <taxon>Eukaryota</taxon>
        <taxon>Metazoa</taxon>
        <taxon>Spiralia</taxon>
        <taxon>Lophotrochozoa</taxon>
        <taxon>Annelida</taxon>
        <taxon>Polychaeta</taxon>
        <taxon>Sedentaria</taxon>
        <taxon>Canalipalpata</taxon>
        <taxon>Sabellida</taxon>
        <taxon>Oweniida</taxon>
        <taxon>Oweniidae</taxon>
        <taxon>Owenia</taxon>
    </lineage>
</organism>
<comment type="subcellular location">
    <subcellularLocation>
        <location evidence="1">Membrane</location>
        <topology evidence="1">Peripheral membrane protein</topology>
    </subcellularLocation>
</comment>
<feature type="domain" description="PDZ" evidence="7">
    <location>
        <begin position="631"/>
        <end position="694"/>
    </location>
</feature>
<evidence type="ECO:0000259" key="7">
    <source>
        <dbReference type="PROSITE" id="PS50106"/>
    </source>
</evidence>
<dbReference type="SUPFAM" id="SSF50156">
    <property type="entry name" value="PDZ domain-like"/>
    <property type="match status" value="6"/>
</dbReference>
<gene>
    <name evidence="8" type="ORF">OFUS_LOCUS9558</name>
</gene>
<dbReference type="PANTHER" id="PTHR10316">
    <property type="entry name" value="MEMBRANE ASSOCIATED GUANYLATE KINASE-RELATED"/>
    <property type="match status" value="1"/>
</dbReference>
<dbReference type="FunFam" id="2.30.42.10:FF:000232">
    <property type="entry name" value="Uncharacterized protein, isoform A"/>
    <property type="match status" value="1"/>
</dbReference>
<feature type="compositionally biased region" description="Low complexity" evidence="4">
    <location>
        <begin position="1107"/>
        <end position="1130"/>
    </location>
</feature>
<feature type="region of interest" description="Disordered" evidence="4">
    <location>
        <begin position="968"/>
        <end position="1214"/>
    </location>
</feature>
<dbReference type="CDD" id="cd06734">
    <property type="entry name" value="PDZ4_MAGI-1_3-like"/>
    <property type="match status" value="1"/>
</dbReference>
<feature type="compositionally biased region" description="Polar residues" evidence="4">
    <location>
        <begin position="1090"/>
        <end position="1106"/>
    </location>
</feature>
<dbReference type="FunFam" id="2.30.42.10:FF:000005">
    <property type="entry name" value="Membrane associated guanylate kinase, WW and PDZ domain containing 1"/>
    <property type="match status" value="1"/>
</dbReference>
<feature type="domain" description="WW" evidence="5">
    <location>
        <begin position="318"/>
        <end position="351"/>
    </location>
</feature>
<dbReference type="Gene3D" id="2.20.70.10">
    <property type="match status" value="2"/>
</dbReference>
<feature type="domain" description="Guanylate kinase-like" evidence="6">
    <location>
        <begin position="104"/>
        <end position="208"/>
    </location>
</feature>
<reference evidence="8" key="1">
    <citation type="submission" date="2022-03" db="EMBL/GenBank/DDBJ databases">
        <authorList>
            <person name="Martin C."/>
        </authorList>
    </citation>
    <scope>NUCLEOTIDE SEQUENCE</scope>
</reference>
<feature type="region of interest" description="Disordered" evidence="4">
    <location>
        <begin position="1413"/>
        <end position="1435"/>
    </location>
</feature>
<dbReference type="InterPro" id="IPR001202">
    <property type="entry name" value="WW_dom"/>
</dbReference>
<feature type="region of interest" description="Disordered" evidence="4">
    <location>
        <begin position="885"/>
        <end position="910"/>
    </location>
</feature>
<evidence type="ECO:0000259" key="6">
    <source>
        <dbReference type="PROSITE" id="PS50052"/>
    </source>
</evidence>
<evidence type="ECO:0008006" key="10">
    <source>
        <dbReference type="Google" id="ProtNLM"/>
    </source>
</evidence>
<feature type="region of interest" description="Disordered" evidence="4">
    <location>
        <begin position="1445"/>
        <end position="1464"/>
    </location>
</feature>
<feature type="region of interest" description="Disordered" evidence="4">
    <location>
        <begin position="1"/>
        <end position="21"/>
    </location>
</feature>
<keyword evidence="9" id="KW-1185">Reference proteome</keyword>
<feature type="compositionally biased region" description="Polar residues" evidence="4">
    <location>
        <begin position="1187"/>
        <end position="1207"/>
    </location>
</feature>
<dbReference type="CDD" id="cd06731">
    <property type="entry name" value="PDZ1_MAGI-1_3-like"/>
    <property type="match status" value="1"/>
</dbReference>
<dbReference type="InterPro" id="IPR036020">
    <property type="entry name" value="WW_dom_sf"/>
</dbReference>
<dbReference type="Pfam" id="PF00595">
    <property type="entry name" value="PDZ"/>
    <property type="match status" value="4"/>
</dbReference>
<feature type="domain" description="WW" evidence="5">
    <location>
        <begin position="272"/>
        <end position="305"/>
    </location>
</feature>
<dbReference type="CDD" id="cd06733">
    <property type="entry name" value="PDZ3_MAGI-1_3-like"/>
    <property type="match status" value="1"/>
</dbReference>
<dbReference type="CDD" id="cd06735">
    <property type="entry name" value="PDZ5_MAGI-1_3-like"/>
    <property type="match status" value="1"/>
</dbReference>
<dbReference type="PANTHER" id="PTHR10316:SF40">
    <property type="entry name" value="LD27118P"/>
    <property type="match status" value="1"/>
</dbReference>
<feature type="compositionally biased region" description="Polar residues" evidence="4">
    <location>
        <begin position="762"/>
        <end position="771"/>
    </location>
</feature>
<evidence type="ECO:0000313" key="9">
    <source>
        <dbReference type="Proteomes" id="UP000749559"/>
    </source>
</evidence>
<feature type="region of interest" description="Disordered" evidence="4">
    <location>
        <begin position="706"/>
        <end position="859"/>
    </location>
</feature>
<dbReference type="PROSITE" id="PS50020">
    <property type="entry name" value="WW_DOMAIN_2"/>
    <property type="match status" value="2"/>
</dbReference>
<dbReference type="FunFam" id="3.30.63.10:FF:000003">
    <property type="entry name" value="Membrane-associated guanylate kinase, WW and PDZ domain-containing protein 3 isoform 1"/>
    <property type="match status" value="1"/>
</dbReference>
<feature type="domain" description="PDZ" evidence="7">
    <location>
        <begin position="434"/>
        <end position="517"/>
    </location>
</feature>
<dbReference type="Gene3D" id="3.30.63.10">
    <property type="entry name" value="Guanylate Kinase phosphate binding domain"/>
    <property type="match status" value="1"/>
</dbReference>
<feature type="compositionally biased region" description="Polar residues" evidence="4">
    <location>
        <begin position="1162"/>
        <end position="1177"/>
    </location>
</feature>
<accession>A0A8S4NQP7</accession>
<dbReference type="Proteomes" id="UP000749559">
    <property type="component" value="Unassembled WGS sequence"/>
</dbReference>
<feature type="domain" description="PDZ" evidence="7">
    <location>
        <begin position="1228"/>
        <end position="1298"/>
    </location>
</feature>
<feature type="domain" description="PDZ" evidence="7">
    <location>
        <begin position="1331"/>
        <end position="1417"/>
    </location>
</feature>
<evidence type="ECO:0000256" key="2">
    <source>
        <dbReference type="ARBA" id="ARBA00022737"/>
    </source>
</evidence>